<evidence type="ECO:0000313" key="4">
    <source>
        <dbReference type="Proteomes" id="UP000509579"/>
    </source>
</evidence>
<sequence length="367" mass="36108">MLPGCGGGNDGASGQPGTNGSSALIAMGAEPAGSNCANGGTQVMAGLDTNGNGQLDPDEVSQIQHVCTGSTGAAGAAGATGAEGSAGTAGAPGATGPAGADGATGPSGANGHGALLSLSSETAGGNCVHGGTRIDAGVDTNDDGVLQPGEISSTGHVCNASAAWSVISDDTQAASNSSYLASSDSRLKLTLPPSPQVGDIIAISGAGAGGWELAPNAGQSIGTATISAIAVQSAAAQIPLYGAQYASMQLQYIGDDQFMPLSYTGSITNGYLSQGGLVWSPASVALPWNEAKSYCDGTINGSTGWRLPTQGELHELVSSGQQYTGGWTIRFTWTADPDAPGHWGVKTDGSGEYPFDDTYDGSVTCVK</sequence>
<keyword evidence="4" id="KW-1185">Reference proteome</keyword>
<feature type="domain" description="DUF7151" evidence="2">
    <location>
        <begin position="23"/>
        <end position="67"/>
    </location>
</feature>
<evidence type="ECO:0000259" key="2">
    <source>
        <dbReference type="Pfam" id="PF23657"/>
    </source>
</evidence>
<dbReference type="InterPro" id="IPR055575">
    <property type="entry name" value="DUF7151"/>
</dbReference>
<name>A0A6N1WZF0_9BURK</name>
<feature type="region of interest" description="Disordered" evidence="1">
    <location>
        <begin position="1"/>
        <end position="25"/>
    </location>
</feature>
<feature type="compositionally biased region" description="Gly residues" evidence="1">
    <location>
        <begin position="1"/>
        <end position="11"/>
    </location>
</feature>
<organism evidence="3 4">
    <name type="scientific">Comamonas antarctica</name>
    <dbReference type="NCBI Taxonomy" id="2743470"/>
    <lineage>
        <taxon>Bacteria</taxon>
        <taxon>Pseudomonadati</taxon>
        <taxon>Pseudomonadota</taxon>
        <taxon>Betaproteobacteria</taxon>
        <taxon>Burkholderiales</taxon>
        <taxon>Comamonadaceae</taxon>
        <taxon>Comamonas</taxon>
    </lineage>
</organism>
<dbReference type="AlphaFoldDB" id="A0A6N1WZF0"/>
<reference evidence="3 4" key="1">
    <citation type="submission" date="2020-06" db="EMBL/GenBank/DDBJ databases">
        <title>Acidovorax antarctica sp. nov., isolated from Corinth ice sheet soil, Antarctic Fields Peninsula.</title>
        <authorList>
            <person name="Xu Q."/>
            <person name="Peng F."/>
        </authorList>
    </citation>
    <scope>NUCLEOTIDE SEQUENCE [LARGE SCALE GENOMIC DNA]</scope>
    <source>
        <strain evidence="3 4">16-35-5</strain>
    </source>
</reference>
<proteinExistence type="predicted"/>
<evidence type="ECO:0000313" key="3">
    <source>
        <dbReference type="EMBL" id="QKV52584.1"/>
    </source>
</evidence>
<dbReference type="RefSeq" id="WP_175503464.1">
    <property type="nucleotide sequence ID" value="NZ_CP054840.1"/>
</dbReference>
<dbReference type="Pfam" id="PF23657">
    <property type="entry name" value="DUF7151"/>
    <property type="match status" value="2"/>
</dbReference>
<dbReference type="KEGG" id="aant:HUK68_06530"/>
<feature type="domain" description="DUF7151" evidence="2">
    <location>
        <begin position="114"/>
        <end position="158"/>
    </location>
</feature>
<dbReference type="Proteomes" id="UP000509579">
    <property type="component" value="Chromosome"/>
</dbReference>
<accession>A0A6N1WZF0</accession>
<dbReference type="InterPro" id="IPR018247">
    <property type="entry name" value="EF_Hand_1_Ca_BS"/>
</dbReference>
<evidence type="ECO:0000256" key="1">
    <source>
        <dbReference type="SAM" id="MobiDB-lite"/>
    </source>
</evidence>
<protein>
    <submittedName>
        <fullName evidence="3">DUF1566 domain-containing protein</fullName>
    </submittedName>
</protein>
<dbReference type="EMBL" id="CP054840">
    <property type="protein sequence ID" value="QKV52584.1"/>
    <property type="molecule type" value="Genomic_DNA"/>
</dbReference>
<dbReference type="PROSITE" id="PS00018">
    <property type="entry name" value="EF_HAND_1"/>
    <property type="match status" value="1"/>
</dbReference>
<feature type="compositionally biased region" description="Low complexity" evidence="1">
    <location>
        <begin position="71"/>
        <end position="109"/>
    </location>
</feature>
<feature type="region of interest" description="Disordered" evidence="1">
    <location>
        <begin position="71"/>
        <end position="116"/>
    </location>
</feature>
<gene>
    <name evidence="3" type="ORF">HUK68_06530</name>
</gene>